<keyword evidence="4" id="KW-1185">Reference proteome</keyword>
<feature type="domain" description="Mce/MlaD" evidence="2">
    <location>
        <begin position="37"/>
        <end position="112"/>
    </location>
</feature>
<evidence type="ECO:0000259" key="2">
    <source>
        <dbReference type="Pfam" id="PF02470"/>
    </source>
</evidence>
<dbReference type="PANTHER" id="PTHR33371">
    <property type="entry name" value="INTERMEMBRANE PHOSPHOLIPID TRANSPORT SYSTEM BINDING PROTEIN MLAD-RELATED"/>
    <property type="match status" value="1"/>
</dbReference>
<dbReference type="InterPro" id="IPR052336">
    <property type="entry name" value="MlaD_Phospholipid_Transporter"/>
</dbReference>
<feature type="transmembrane region" description="Helical" evidence="1">
    <location>
        <begin position="7"/>
        <end position="27"/>
    </location>
</feature>
<dbReference type="AlphaFoldDB" id="A0A1I1G7F8"/>
<dbReference type="Proteomes" id="UP000199438">
    <property type="component" value="Unassembled WGS sequence"/>
</dbReference>
<proteinExistence type="predicted"/>
<keyword evidence="1" id="KW-0812">Transmembrane</keyword>
<accession>A0A1I1G7F8</accession>
<dbReference type="RefSeq" id="WP_092540975.1">
    <property type="nucleotide sequence ID" value="NZ_FOKV01000002.1"/>
</dbReference>
<keyword evidence="1" id="KW-1133">Transmembrane helix</keyword>
<sequence length="316" mass="34539">MKISNEVKTAILAIIAIVLLIFGYSFLKGKNLLDSSRTFYAVYDEVEGLSPSSAVTINGLKVGQVTDINFLNQQGQLLVTFTVEKDFEFSKNSTAQVYGGGIIGGKSLAIVPEYEAGEMAKTGDTLQSNVEEGIMELVNERLTPLQQKLERTVVSADSLLTSINNVLNDSTTDNINNTFKNLNATMRSLKNTSSSLEGIVQGNAENLNQTFDNLNTMSGNFKTVSDSLKAINLGQITDDLETVVADFRGIADNLNNGEGTAGKLLNDDKVYNNLDRATKQLEELLQDIKLNPKRYVHFSVFGKNPGSYEEPKDSLK</sequence>
<evidence type="ECO:0000313" key="4">
    <source>
        <dbReference type="Proteomes" id="UP000199438"/>
    </source>
</evidence>
<organism evidence="3 4">
    <name type="scientific">Zunongwangia mangrovi</name>
    <dbReference type="NCBI Taxonomy" id="1334022"/>
    <lineage>
        <taxon>Bacteria</taxon>
        <taxon>Pseudomonadati</taxon>
        <taxon>Bacteroidota</taxon>
        <taxon>Flavobacteriia</taxon>
        <taxon>Flavobacteriales</taxon>
        <taxon>Flavobacteriaceae</taxon>
        <taxon>Zunongwangia</taxon>
    </lineage>
</organism>
<evidence type="ECO:0000313" key="3">
    <source>
        <dbReference type="EMBL" id="SFC07485.1"/>
    </source>
</evidence>
<dbReference type="PANTHER" id="PTHR33371:SF4">
    <property type="entry name" value="INTERMEMBRANE PHOSPHOLIPID TRANSPORT SYSTEM BINDING PROTEIN MLAD"/>
    <property type="match status" value="1"/>
</dbReference>
<name>A0A1I1G7F8_9FLAO</name>
<dbReference type="OrthoDB" id="9769132at2"/>
<gene>
    <name evidence="3" type="ORF">SAMN04487907_102151</name>
</gene>
<reference evidence="4" key="1">
    <citation type="submission" date="2016-10" db="EMBL/GenBank/DDBJ databases">
        <authorList>
            <person name="Varghese N."/>
            <person name="Submissions S."/>
        </authorList>
    </citation>
    <scope>NUCLEOTIDE SEQUENCE [LARGE SCALE GENOMIC DNA]</scope>
    <source>
        <strain evidence="4">DSM 24499</strain>
    </source>
</reference>
<dbReference type="Pfam" id="PF02470">
    <property type="entry name" value="MlaD"/>
    <property type="match status" value="1"/>
</dbReference>
<evidence type="ECO:0000256" key="1">
    <source>
        <dbReference type="SAM" id="Phobius"/>
    </source>
</evidence>
<dbReference type="EMBL" id="FOKV01000002">
    <property type="protein sequence ID" value="SFC07485.1"/>
    <property type="molecule type" value="Genomic_DNA"/>
</dbReference>
<protein>
    <submittedName>
        <fullName evidence="3">Phospholipid/cholesterol/gamma-HCH transport system substrate-binding protein</fullName>
    </submittedName>
</protein>
<keyword evidence="1" id="KW-0472">Membrane</keyword>
<dbReference type="STRING" id="1334022.SAMN04487907_102151"/>
<dbReference type="InterPro" id="IPR003399">
    <property type="entry name" value="Mce/MlaD"/>
</dbReference>